<dbReference type="Pfam" id="PF20645">
    <property type="entry name" value="Rrn7_cyclin_C"/>
    <property type="match status" value="1"/>
</dbReference>
<evidence type="ECO:0000259" key="12">
    <source>
        <dbReference type="Pfam" id="PF20645"/>
    </source>
</evidence>
<evidence type="ECO:0000256" key="3">
    <source>
        <dbReference type="ARBA" id="ARBA00010872"/>
    </source>
</evidence>
<dbReference type="OrthoDB" id="10069252at2759"/>
<feature type="compositionally biased region" description="Polar residues" evidence="11">
    <location>
        <begin position="155"/>
        <end position="165"/>
    </location>
</feature>
<dbReference type="GO" id="GO:0001164">
    <property type="term" value="F:RNA polymerase I core promoter sequence-specific DNA binding"/>
    <property type="evidence" value="ECO:0007669"/>
    <property type="project" value="InterPro"/>
</dbReference>
<evidence type="ECO:0000256" key="2">
    <source>
        <dbReference type="ARBA" id="ARBA00006899"/>
    </source>
</evidence>
<dbReference type="Pfam" id="PF01112">
    <property type="entry name" value="Asparaginase_2"/>
    <property type="match status" value="1"/>
</dbReference>
<feature type="domain" description="Rrn7/TAF1B C-terminal cyclin" evidence="12">
    <location>
        <begin position="287"/>
        <end position="377"/>
    </location>
</feature>
<name>A0A0J7KG18_LASNI</name>
<dbReference type="GO" id="GO:0042790">
    <property type="term" value="P:nucleolar large rRNA transcription by RNA polymerase I"/>
    <property type="evidence" value="ECO:0007669"/>
    <property type="project" value="TreeGrafter"/>
</dbReference>
<dbReference type="Proteomes" id="UP000036403">
    <property type="component" value="Unassembled WGS sequence"/>
</dbReference>
<accession>A0A0J7KG18</accession>
<keyword evidence="5" id="KW-0863">Zinc-finger</keyword>
<evidence type="ECO:0000313" key="14">
    <source>
        <dbReference type="Proteomes" id="UP000036403"/>
    </source>
</evidence>
<reference evidence="13 14" key="1">
    <citation type="submission" date="2015-04" db="EMBL/GenBank/DDBJ databases">
        <title>Lasius niger genome sequencing.</title>
        <authorList>
            <person name="Konorov E.A."/>
            <person name="Nikitin M.A."/>
            <person name="Kirill M.V."/>
            <person name="Chang P."/>
        </authorList>
    </citation>
    <scope>NUCLEOTIDE SEQUENCE [LARGE SCALE GENOMIC DNA]</scope>
    <source>
        <tissue evidence="13">Whole</tissue>
    </source>
</reference>
<keyword evidence="10" id="KW-0539">Nucleus</keyword>
<keyword evidence="9" id="KW-0804">Transcription</keyword>
<dbReference type="InterPro" id="IPR048538">
    <property type="entry name" value="Rrn7_cyclin_C"/>
</dbReference>
<dbReference type="PANTHER" id="PTHR31576">
    <property type="entry name" value="TATA BOX-BINDING PROTEIN-ASSOCIATED FACTOR RNA POLYMERASE I SUBUNIT B"/>
    <property type="match status" value="1"/>
</dbReference>
<dbReference type="InterPro" id="IPR033599">
    <property type="entry name" value="TAF1B/Rrn7"/>
</dbReference>
<dbReference type="InterPro" id="IPR029055">
    <property type="entry name" value="Ntn_hydrolases_N"/>
</dbReference>
<evidence type="ECO:0000256" key="7">
    <source>
        <dbReference type="ARBA" id="ARBA00023015"/>
    </source>
</evidence>
<comment type="subcellular location">
    <subcellularLocation>
        <location evidence="1">Nucleus</location>
        <location evidence="1">Nucleolus</location>
    </subcellularLocation>
</comment>
<evidence type="ECO:0000313" key="13">
    <source>
        <dbReference type="EMBL" id="KMQ89141.1"/>
    </source>
</evidence>
<protein>
    <submittedName>
        <fullName evidence="13">Tata box-binding protein-associated factor rna polymerase i subunit b-like protein</fullName>
    </submittedName>
</protein>
<keyword evidence="14" id="KW-1185">Reference proteome</keyword>
<evidence type="ECO:0000256" key="6">
    <source>
        <dbReference type="ARBA" id="ARBA00022833"/>
    </source>
</evidence>
<feature type="region of interest" description="Disordered" evidence="11">
    <location>
        <begin position="155"/>
        <end position="183"/>
    </location>
</feature>
<evidence type="ECO:0000256" key="9">
    <source>
        <dbReference type="ARBA" id="ARBA00023163"/>
    </source>
</evidence>
<proteinExistence type="inferred from homology"/>
<sequence length="925" mass="106426">MSNAKPDEEVGWTSWELYNFVLIGLTNELIELGIPADIKITVLQLWARYLGKLEIAFISTNKKLVPKLARRYKKRDAEIIYGKVLSQKRVKKRRKADSNVTDSAISTYLSEETSLKELNRNKKLMITADYDRFMQSQMSSEGDTLSTFNQSVYSMQSSAHTQHTRQSSENERIQFNSSAKEETRRIKNMAKKIPVHKRRKYRQNHVTTQYKTGPELITPMKLWAILYLALRIHDQNIHLGDMLRYGREGHLSYYRLDRLIPPEVTLTKSDINFLSRAADITHKGMRRIIGRMAKFLGVTKIICPDFLPLINRYCGELNLPRGISLYTERLVALSPPKMKFDKRSCIPNYEGRAMAFIIVILKTLLNLDDITEYEISNVADKINSCKKAASTGYQSLLNGASSIEAVETALCWLECDEFFNCGYGSVLNNIGNVQMDACIIDGFKLECGSVAAVSDIEHPISLARYVLHNFPNSIIVGEGARKLAGDAKLNLLSKGNMIAPTAYLAHKLEETDSCDVNLDIEDHCYAKPLEKHPLYDLPSILRNDFFSAKIGYMTKPEFICKLTSHYNMQLNFIDSNLHFIEKTVSLFEQTKMASTKDLKDNTAIQDFLEEDIERKENFIDYLHKKMSCHLKIDVKKRQYYDNSRNAVIKDIPSSNEFIFNEALPNGKLSIPGTDDNENEDDDENDTCLKGIVPEETALLLSKFCKEYDISLSSTEKKAIFKDLSQKKKQKPKLFRNAQGKFVKQNDIENPNKNDSYTEESEIISRENFEIKNILPNISDILNLSTNASIFDDLIKNEIGYDAYNQSENSCKEPVIDDTVFDTVYTLDENLNDNTLRLFRPFKDYWMYHCNFSRVKPKNFELFEKMLPRSFRWLLNECASVIEMSVEDLYEEVCLIEAYYAYFSEPSKSAENSNNKAYINAILRKW</sequence>
<dbReference type="EMBL" id="LBMM01008108">
    <property type="protein sequence ID" value="KMQ89141.1"/>
    <property type="molecule type" value="Genomic_DNA"/>
</dbReference>
<dbReference type="GO" id="GO:0070860">
    <property type="term" value="C:RNA polymerase I core factor complex"/>
    <property type="evidence" value="ECO:0007669"/>
    <property type="project" value="InterPro"/>
</dbReference>
<keyword evidence="7" id="KW-0805">Transcription regulation</keyword>
<dbReference type="STRING" id="67767.A0A0J7KG18"/>
<dbReference type="GO" id="GO:0016787">
    <property type="term" value="F:hydrolase activity"/>
    <property type="evidence" value="ECO:0007669"/>
    <property type="project" value="InterPro"/>
</dbReference>
<evidence type="ECO:0000256" key="5">
    <source>
        <dbReference type="ARBA" id="ARBA00022771"/>
    </source>
</evidence>
<dbReference type="PaxDb" id="67767-A0A0J7KG18"/>
<comment type="similarity">
    <text evidence="2">Belongs to the RRN7/TAF1B family.</text>
</comment>
<dbReference type="GO" id="GO:0008270">
    <property type="term" value="F:zinc ion binding"/>
    <property type="evidence" value="ECO:0007669"/>
    <property type="project" value="UniProtKB-KW"/>
</dbReference>
<dbReference type="PANTHER" id="PTHR31576:SF2">
    <property type="entry name" value="TATA BOX-BINDING PROTEIN-ASSOCIATED FACTOR RNA POLYMERASE I SUBUNIT B"/>
    <property type="match status" value="1"/>
</dbReference>
<evidence type="ECO:0000256" key="8">
    <source>
        <dbReference type="ARBA" id="ARBA00023125"/>
    </source>
</evidence>
<comment type="similarity">
    <text evidence="3">Belongs to the Ntn-hydrolase family.</text>
</comment>
<gene>
    <name evidence="13" type="ORF">RF55_11257</name>
</gene>
<evidence type="ECO:0000256" key="11">
    <source>
        <dbReference type="SAM" id="MobiDB-lite"/>
    </source>
</evidence>
<dbReference type="InterPro" id="IPR000246">
    <property type="entry name" value="Peptidase_T2"/>
</dbReference>
<dbReference type="SUPFAM" id="SSF56235">
    <property type="entry name" value="N-terminal nucleophile aminohydrolases (Ntn hydrolases)"/>
    <property type="match status" value="1"/>
</dbReference>
<dbReference type="GO" id="GO:0005668">
    <property type="term" value="C:RNA polymerase transcription factor SL1 complex"/>
    <property type="evidence" value="ECO:0007669"/>
    <property type="project" value="TreeGrafter"/>
</dbReference>
<keyword evidence="6" id="KW-0862">Zinc</keyword>
<keyword evidence="8" id="KW-0238">DNA-binding</keyword>
<organism evidence="13 14">
    <name type="scientific">Lasius niger</name>
    <name type="common">Black garden ant</name>
    <dbReference type="NCBI Taxonomy" id="67767"/>
    <lineage>
        <taxon>Eukaryota</taxon>
        <taxon>Metazoa</taxon>
        <taxon>Ecdysozoa</taxon>
        <taxon>Arthropoda</taxon>
        <taxon>Hexapoda</taxon>
        <taxon>Insecta</taxon>
        <taxon>Pterygota</taxon>
        <taxon>Neoptera</taxon>
        <taxon>Endopterygota</taxon>
        <taxon>Hymenoptera</taxon>
        <taxon>Apocrita</taxon>
        <taxon>Aculeata</taxon>
        <taxon>Formicoidea</taxon>
        <taxon>Formicidae</taxon>
        <taxon>Formicinae</taxon>
        <taxon>Lasius</taxon>
        <taxon>Lasius</taxon>
    </lineage>
</organism>
<evidence type="ECO:0000256" key="4">
    <source>
        <dbReference type="ARBA" id="ARBA00022723"/>
    </source>
</evidence>
<evidence type="ECO:0000256" key="1">
    <source>
        <dbReference type="ARBA" id="ARBA00004604"/>
    </source>
</evidence>
<keyword evidence="4" id="KW-0479">Metal-binding</keyword>
<comment type="caution">
    <text evidence="13">The sequence shown here is derived from an EMBL/GenBank/DDBJ whole genome shotgun (WGS) entry which is preliminary data.</text>
</comment>
<evidence type="ECO:0000256" key="10">
    <source>
        <dbReference type="ARBA" id="ARBA00023242"/>
    </source>
</evidence>
<dbReference type="AlphaFoldDB" id="A0A0J7KG18"/>